<comment type="caution">
    <text evidence="4">The sequence shown here is derived from an EMBL/GenBank/DDBJ whole genome shotgun (WGS) entry which is preliminary data.</text>
</comment>
<keyword evidence="5" id="KW-1185">Reference proteome</keyword>
<dbReference type="Proteomes" id="UP000275408">
    <property type="component" value="Unassembled WGS sequence"/>
</dbReference>
<feature type="domain" description="SCA7" evidence="3">
    <location>
        <begin position="190"/>
        <end position="257"/>
    </location>
</feature>
<dbReference type="STRING" id="46731.A0A3M6T5Y0"/>
<protein>
    <recommendedName>
        <fullName evidence="3">SCA7 domain-containing protein</fullName>
    </recommendedName>
</protein>
<dbReference type="PROSITE" id="PS51505">
    <property type="entry name" value="SCA7"/>
    <property type="match status" value="1"/>
</dbReference>
<evidence type="ECO:0000259" key="3">
    <source>
        <dbReference type="PROSITE" id="PS51505"/>
    </source>
</evidence>
<feature type="coiled-coil region" evidence="1">
    <location>
        <begin position="246"/>
        <end position="273"/>
    </location>
</feature>
<accession>A0A3M6T5Y0</accession>
<dbReference type="Pfam" id="PF08313">
    <property type="entry name" value="SCA7"/>
    <property type="match status" value="1"/>
</dbReference>
<dbReference type="OrthoDB" id="21678at2759"/>
<dbReference type="PANTHER" id="PTHR15117">
    <property type="entry name" value="ATAXIN 7 RELATED"/>
    <property type="match status" value="1"/>
</dbReference>
<feature type="region of interest" description="Disordered" evidence="2">
    <location>
        <begin position="172"/>
        <end position="195"/>
    </location>
</feature>
<dbReference type="InterPro" id="IPR052237">
    <property type="entry name" value="Ataxin-7-like_regulator"/>
</dbReference>
<evidence type="ECO:0000256" key="2">
    <source>
        <dbReference type="SAM" id="MobiDB-lite"/>
    </source>
</evidence>
<proteinExistence type="predicted"/>
<gene>
    <name evidence="4" type="ORF">pdam_00023829</name>
</gene>
<dbReference type="EMBL" id="RCHS01004262">
    <property type="protein sequence ID" value="RMX36684.1"/>
    <property type="molecule type" value="Genomic_DNA"/>
</dbReference>
<evidence type="ECO:0000313" key="4">
    <source>
        <dbReference type="EMBL" id="RMX36684.1"/>
    </source>
</evidence>
<name>A0A3M6T5Y0_POCDA</name>
<organism evidence="4 5">
    <name type="scientific">Pocillopora damicornis</name>
    <name type="common">Cauliflower coral</name>
    <name type="synonym">Millepora damicornis</name>
    <dbReference type="NCBI Taxonomy" id="46731"/>
    <lineage>
        <taxon>Eukaryota</taxon>
        <taxon>Metazoa</taxon>
        <taxon>Cnidaria</taxon>
        <taxon>Anthozoa</taxon>
        <taxon>Hexacorallia</taxon>
        <taxon>Scleractinia</taxon>
        <taxon>Astrocoeniina</taxon>
        <taxon>Pocilloporidae</taxon>
        <taxon>Pocillopora</taxon>
    </lineage>
</organism>
<feature type="region of interest" description="Disordered" evidence="2">
    <location>
        <begin position="773"/>
        <end position="811"/>
    </location>
</feature>
<keyword evidence="1" id="KW-0175">Coiled coil</keyword>
<evidence type="ECO:0000313" key="5">
    <source>
        <dbReference type="Proteomes" id="UP000275408"/>
    </source>
</evidence>
<feature type="compositionally biased region" description="Low complexity" evidence="2">
    <location>
        <begin position="319"/>
        <end position="340"/>
    </location>
</feature>
<sequence>MAKIHCHSLLSGSSWSSFEENSPLDEPEAMEVDENNGLGSPEATRLHQEDMTLFGICPEQEEIVLVVCKECGRVVKAPAFLRHCELHHQKVIPVPTPSSPDLVTTSSSMVETILQTGSRKGKPHDSVITNQKIELMDVTVKIEEMPLTVPCLNHGFSSTAVKTEALNNVIAKRSPNEKVTSNKKSPRKQVPTREREFDADKHCGVWVAEHQKRCTRSLTCKTHALSLRRAVPGRRKPFDELLAEHKARVNCEKEQQQNQALKLQEQAANQKTLDATLKRALSTSDSSVTSSASSSTKTHIGRSLSVEDENNLVNKVVKGSSDGSTENSDSSTKSSGLTTLSCHPKPMASCRFGTRAVGKGGYVFNRRSDHLRCAVLSMVERYLNPSLPRQKSNRASAAILQRPTMKTVGQSSNQGFSSVPERYKSHSNKSMNNFLKAPPFPRNKSFKQGNSGQAVNHMENGLNSSRSSVFQGSTLQSKRPYLDSIGSANSNSLASTTYIKPDASSQAISDMGNIVASIETNVSGGHPLSLGHPLGVVVTKSSVVPGPSLSVSGNVNPDSSLNLCSALGINSGAAQGSISTTQTTFVASNGLSIMSAASGAQLSGINTVTGPLQPGLTNVKEILPAPLVGGKVAVGTVSSTSTSSPLYKAITAQVDPSIGQVTSSSAGQSVSPVFFKQGSGAVQVTSMPNGTGLSPPPPGGTVKGYPLNFVIKGNSATQGTSTSVTGVTATPANINKGKNLIFNNMGSMHQSQFIVQPSSQMSPNMHQRGKVANARSGSIHKGIQKAPSPSSQAKVVQSPPSQQPITAQQQKTVVVTSPQGNQTKVFINHNNITSSQQPIVQLTQQVQQQHQQQQLQQITLQKKLHHQQQQQQQQQQQHLQQQKPHINSQFIKQHPIQPRLAPAPPSQSFISQQPLTGQNIIVKVTEQLKSPPNTVFATTEPHQNMQHAVCQKPQSNVV</sequence>
<feature type="compositionally biased region" description="Polar residues" evidence="2">
    <location>
        <begin position="407"/>
        <end position="417"/>
    </location>
</feature>
<feature type="compositionally biased region" description="Low complexity" evidence="2">
    <location>
        <begin position="282"/>
        <end position="298"/>
    </location>
</feature>
<dbReference type="InterPro" id="IPR013243">
    <property type="entry name" value="SCA7_dom"/>
</dbReference>
<dbReference type="OMA" id="MAKIHCH"/>
<feature type="compositionally biased region" description="Polar residues" evidence="2">
    <location>
        <begin position="787"/>
        <end position="811"/>
    </location>
</feature>
<feature type="region of interest" description="Disordered" evidence="2">
    <location>
        <begin position="405"/>
        <end position="425"/>
    </location>
</feature>
<evidence type="ECO:0000256" key="1">
    <source>
        <dbReference type="SAM" id="Coils"/>
    </source>
</evidence>
<dbReference type="AlphaFoldDB" id="A0A3M6T5Y0"/>
<reference evidence="4 5" key="1">
    <citation type="journal article" date="2018" name="Sci. Rep.">
        <title>Comparative analysis of the Pocillopora damicornis genome highlights role of immune system in coral evolution.</title>
        <authorList>
            <person name="Cunning R."/>
            <person name="Bay R.A."/>
            <person name="Gillette P."/>
            <person name="Baker A.C."/>
            <person name="Traylor-Knowles N."/>
        </authorList>
    </citation>
    <scope>NUCLEOTIDE SEQUENCE [LARGE SCALE GENOMIC DNA]</scope>
    <source>
        <strain evidence="4">RSMAS</strain>
        <tissue evidence="4">Whole animal</tissue>
    </source>
</reference>
<feature type="region of interest" description="Disordered" evidence="2">
    <location>
        <begin position="280"/>
        <end position="340"/>
    </location>
</feature>
<dbReference type="Gene3D" id="6.10.140.670">
    <property type="match status" value="1"/>
</dbReference>
<dbReference type="PANTHER" id="PTHR15117:SF24">
    <property type="entry name" value="SCA7 DOMAIN-CONTAINING PROTEIN"/>
    <property type="match status" value="1"/>
</dbReference>